<evidence type="ECO:0000313" key="2">
    <source>
        <dbReference type="Proteomes" id="UP000078428"/>
    </source>
</evidence>
<dbReference type="EMBL" id="LWQT01000028">
    <property type="protein sequence ID" value="OAN54572.1"/>
    <property type="molecule type" value="Genomic_DNA"/>
</dbReference>
<dbReference type="InterPro" id="IPR003749">
    <property type="entry name" value="ThiS/MoaD-like"/>
</dbReference>
<proteinExistence type="predicted"/>
<accession>A0A178MXT6</accession>
<dbReference type="OrthoDB" id="7860782at2"/>
<evidence type="ECO:0000313" key="1">
    <source>
        <dbReference type="EMBL" id="OAN54572.1"/>
    </source>
</evidence>
<dbReference type="Pfam" id="PF02597">
    <property type="entry name" value="ThiS"/>
    <property type="match status" value="1"/>
</dbReference>
<sequence length="98" mass="10307">MWPAPRGWRRSSPALPRVTLKLFALLGARLPPGSVANATEVVTAEGTCVADILSGFGLTDRECHLVLLNGNFVPVDERASTRVTEGDAVAVWPPIGGG</sequence>
<comment type="caution">
    <text evidence="1">The sequence shown here is derived from an EMBL/GenBank/DDBJ whole genome shotgun (WGS) entry which is preliminary data.</text>
</comment>
<gene>
    <name evidence="1" type="ORF">A6A04_11635</name>
</gene>
<dbReference type="InterPro" id="IPR012675">
    <property type="entry name" value="Beta-grasp_dom_sf"/>
</dbReference>
<organism evidence="1 2">
    <name type="scientific">Paramagnetospirillum marisnigri</name>
    <dbReference type="NCBI Taxonomy" id="1285242"/>
    <lineage>
        <taxon>Bacteria</taxon>
        <taxon>Pseudomonadati</taxon>
        <taxon>Pseudomonadota</taxon>
        <taxon>Alphaproteobacteria</taxon>
        <taxon>Rhodospirillales</taxon>
        <taxon>Magnetospirillaceae</taxon>
        <taxon>Paramagnetospirillum</taxon>
    </lineage>
</organism>
<keyword evidence="2" id="KW-1185">Reference proteome</keyword>
<evidence type="ECO:0008006" key="3">
    <source>
        <dbReference type="Google" id="ProtNLM"/>
    </source>
</evidence>
<dbReference type="Proteomes" id="UP000078428">
    <property type="component" value="Unassembled WGS sequence"/>
</dbReference>
<reference evidence="1 2" key="1">
    <citation type="submission" date="2016-04" db="EMBL/GenBank/DDBJ databases">
        <title>Draft genome sequence of freshwater magnetotactic bacteria Magnetospirillum marisnigri SP-1 and Magnetospirillum moscoviense BB-1.</title>
        <authorList>
            <person name="Koziaeva V."/>
            <person name="Dziuba M.V."/>
            <person name="Ivanov T.M."/>
            <person name="Kuznetsov B."/>
            <person name="Grouzdev D.S."/>
        </authorList>
    </citation>
    <scope>NUCLEOTIDE SEQUENCE [LARGE SCALE GENOMIC DNA]</scope>
    <source>
        <strain evidence="1 2">SP-1</strain>
    </source>
</reference>
<dbReference type="AlphaFoldDB" id="A0A178MXT6"/>
<protein>
    <recommendedName>
        <fullName evidence="3">Molybdopterin synthase sulfur carrier subunit</fullName>
    </recommendedName>
</protein>
<dbReference type="Gene3D" id="3.10.20.30">
    <property type="match status" value="1"/>
</dbReference>
<dbReference type="STRING" id="1285242.A6A04_11635"/>
<dbReference type="SUPFAM" id="SSF54285">
    <property type="entry name" value="MoaD/ThiS"/>
    <property type="match status" value="1"/>
</dbReference>
<name>A0A178MXT6_9PROT</name>
<dbReference type="InterPro" id="IPR016155">
    <property type="entry name" value="Mopterin_synth/thiamin_S_b"/>
</dbReference>